<keyword evidence="1" id="KW-0677">Repeat</keyword>
<evidence type="ECO:0000256" key="1">
    <source>
        <dbReference type="ARBA" id="ARBA00022737"/>
    </source>
</evidence>
<dbReference type="Gene3D" id="3.40.50.300">
    <property type="entry name" value="P-loop containing nucleotide triphosphate hydrolases"/>
    <property type="match status" value="1"/>
</dbReference>
<evidence type="ECO:0000259" key="2">
    <source>
        <dbReference type="Pfam" id="PF24883"/>
    </source>
</evidence>
<dbReference type="InterPro" id="IPR056884">
    <property type="entry name" value="NPHP3-like_N"/>
</dbReference>
<reference evidence="3" key="2">
    <citation type="submission" date="2023-06" db="EMBL/GenBank/DDBJ databases">
        <authorList>
            <consortium name="Lawrence Berkeley National Laboratory"/>
            <person name="Haridas S."/>
            <person name="Hensen N."/>
            <person name="Bonometti L."/>
            <person name="Westerberg I."/>
            <person name="Brannstrom I.O."/>
            <person name="Guillou S."/>
            <person name="Cros-Aarteil S."/>
            <person name="Calhoun S."/>
            <person name="Kuo A."/>
            <person name="Mondo S."/>
            <person name="Pangilinan J."/>
            <person name="Riley R."/>
            <person name="Labutti K."/>
            <person name="Andreopoulos B."/>
            <person name="Lipzen A."/>
            <person name="Chen C."/>
            <person name="Yanf M."/>
            <person name="Daum C."/>
            <person name="Ng V."/>
            <person name="Clum A."/>
            <person name="Steindorff A."/>
            <person name="Ohm R."/>
            <person name="Martin F."/>
            <person name="Silar P."/>
            <person name="Natvig D."/>
            <person name="Lalanne C."/>
            <person name="Gautier V."/>
            <person name="Ament-Velasquez S.L."/>
            <person name="Kruys A."/>
            <person name="Hutchinson M.I."/>
            <person name="Powell A.J."/>
            <person name="Barry K."/>
            <person name="Miller A.N."/>
            <person name="Grigoriev I.V."/>
            <person name="Debuchy R."/>
            <person name="Gladieux P."/>
            <person name="Thoren M.H."/>
            <person name="Johannesson H."/>
        </authorList>
    </citation>
    <scope>NUCLEOTIDE SEQUENCE</scope>
    <source>
        <strain evidence="3">CBS 955.72</strain>
    </source>
</reference>
<dbReference type="SUPFAM" id="SSF52540">
    <property type="entry name" value="P-loop containing nucleoside triphosphate hydrolases"/>
    <property type="match status" value="1"/>
</dbReference>
<comment type="caution">
    <text evidence="3">The sequence shown here is derived from an EMBL/GenBank/DDBJ whole genome shotgun (WGS) entry which is preliminary data.</text>
</comment>
<dbReference type="Proteomes" id="UP001275084">
    <property type="component" value="Unassembled WGS sequence"/>
</dbReference>
<dbReference type="PANTHER" id="PTHR10039:SF5">
    <property type="entry name" value="NACHT DOMAIN-CONTAINING PROTEIN"/>
    <property type="match status" value="1"/>
</dbReference>
<keyword evidence="4" id="KW-1185">Reference proteome</keyword>
<dbReference type="AlphaFoldDB" id="A0AAJ0HLL9"/>
<sequence length="941" mass="106778">MDPLSALAFACNVIDLVEKAIKCGQVLYVLYKDGATDDQDDIATLAGTMEAVVAGLQQAPAKAGIRKSSIDSELTRLLTKSTAICTKLRDLIKKCQPEDKGSIKAAGAALFRKLVHKSEIETLERDLQTCRTGIVSLLSTATHQNITDMQVTLRRMGVQQDSISHKLQMLGDQLRTSTADLHGQLGDILEVLTEAGDAIMEKKILNSLAFADMDSRFISVHDAEKDTFNWIFDRPEEVLAREPGLTVTFPDWLKSGSGVFHIVGKPGSGKSTLMKHLCGHPETMDLLEEWASASGKELIFCKFFFWRITPVAEQKTLKGLIRGLLHSVLRQVPQLSKKLFPKQWWPKKRIPELDDRQFLEAFETLVGDKDILQEFCFCFFIDGLDEFEARISLQRETHAALADKLLKWAINSNGGVKICASSRHFPEFTRKFPSSQQLTLQKLTEDDIYTLVANRLQSNDRFIKLGEMSEDKRIGCDTLVQKILAQADGVFLWVVLVLNELERGLVTSESIKLLERIVATSPREIKDFVQTILLSIPEIHQQGAYYLLAVVMRMEGILTSRHKAVASIQAATNAAIKSYKDRSYHIKLAECAMLFDAADCGRLRDCSDDLAVITSQLDDHIARAKEKERLAERCRGLVEADADLNIRFTHRAIPEALQDYFFHDKSETYVRDDLIAELLTWIALADIRLRCHEEISFPDNLTSNQNSSLWRLTYIARTRLRMYPSALDDSENMMRLLYKTTEAILSALYGTAIPEDQQWNDSRWVRPFGPETSIALGVFDGFQLHEFSGWLIDNKLSWKADRYRLLAYLREIIFFVGMESPIISDTSLEFVFEKLRQRGLTLDGEHPHGHVHNGCQNPACRSWHEFVCRELHYGTIHSGAMIYLEYPHRDESRRVSWHGIEKMLLLGADPDVFLSRKSRECRLLLGPTDETLFTLDKGDRD</sequence>
<protein>
    <recommendedName>
        <fullName evidence="2">Nephrocystin 3-like N-terminal domain-containing protein</fullName>
    </recommendedName>
</protein>
<feature type="domain" description="Nephrocystin 3-like N-terminal" evidence="2">
    <location>
        <begin position="248"/>
        <end position="423"/>
    </location>
</feature>
<gene>
    <name evidence="3" type="ORF">B0T25DRAFT_140589</name>
</gene>
<name>A0AAJ0HLL9_9PEZI</name>
<evidence type="ECO:0000313" key="4">
    <source>
        <dbReference type="Proteomes" id="UP001275084"/>
    </source>
</evidence>
<accession>A0AAJ0HLL9</accession>
<evidence type="ECO:0000313" key="3">
    <source>
        <dbReference type="EMBL" id="KAK3356858.1"/>
    </source>
</evidence>
<dbReference type="Pfam" id="PF24883">
    <property type="entry name" value="NPHP3_N"/>
    <property type="match status" value="1"/>
</dbReference>
<reference evidence="3" key="1">
    <citation type="journal article" date="2023" name="Mol. Phylogenet. Evol.">
        <title>Genome-scale phylogeny and comparative genomics of the fungal order Sordariales.</title>
        <authorList>
            <person name="Hensen N."/>
            <person name="Bonometti L."/>
            <person name="Westerberg I."/>
            <person name="Brannstrom I.O."/>
            <person name="Guillou S."/>
            <person name="Cros-Aarteil S."/>
            <person name="Calhoun S."/>
            <person name="Haridas S."/>
            <person name="Kuo A."/>
            <person name="Mondo S."/>
            <person name="Pangilinan J."/>
            <person name="Riley R."/>
            <person name="LaButti K."/>
            <person name="Andreopoulos B."/>
            <person name="Lipzen A."/>
            <person name="Chen C."/>
            <person name="Yan M."/>
            <person name="Daum C."/>
            <person name="Ng V."/>
            <person name="Clum A."/>
            <person name="Steindorff A."/>
            <person name="Ohm R.A."/>
            <person name="Martin F."/>
            <person name="Silar P."/>
            <person name="Natvig D.O."/>
            <person name="Lalanne C."/>
            <person name="Gautier V."/>
            <person name="Ament-Velasquez S.L."/>
            <person name="Kruys A."/>
            <person name="Hutchinson M.I."/>
            <person name="Powell A.J."/>
            <person name="Barry K."/>
            <person name="Miller A.N."/>
            <person name="Grigoriev I.V."/>
            <person name="Debuchy R."/>
            <person name="Gladieux P."/>
            <person name="Hiltunen Thoren M."/>
            <person name="Johannesson H."/>
        </authorList>
    </citation>
    <scope>NUCLEOTIDE SEQUENCE</scope>
    <source>
        <strain evidence="3">CBS 955.72</strain>
    </source>
</reference>
<organism evidence="3 4">
    <name type="scientific">Lasiosphaeria hispida</name>
    <dbReference type="NCBI Taxonomy" id="260671"/>
    <lineage>
        <taxon>Eukaryota</taxon>
        <taxon>Fungi</taxon>
        <taxon>Dikarya</taxon>
        <taxon>Ascomycota</taxon>
        <taxon>Pezizomycotina</taxon>
        <taxon>Sordariomycetes</taxon>
        <taxon>Sordariomycetidae</taxon>
        <taxon>Sordariales</taxon>
        <taxon>Lasiosphaeriaceae</taxon>
        <taxon>Lasiosphaeria</taxon>
    </lineage>
</organism>
<dbReference type="InterPro" id="IPR027417">
    <property type="entry name" value="P-loop_NTPase"/>
</dbReference>
<dbReference type="PANTHER" id="PTHR10039">
    <property type="entry name" value="AMELOGENIN"/>
    <property type="match status" value="1"/>
</dbReference>
<dbReference type="EMBL" id="JAUIQD010000003">
    <property type="protein sequence ID" value="KAK3356858.1"/>
    <property type="molecule type" value="Genomic_DNA"/>
</dbReference>
<proteinExistence type="predicted"/>